<protein>
    <submittedName>
        <fullName evidence="1">Uncharacterized protein</fullName>
    </submittedName>
</protein>
<dbReference type="EMBL" id="AMFJ01001002">
    <property type="protein sequence ID" value="EKE25976.1"/>
    <property type="molecule type" value="Genomic_DNA"/>
</dbReference>
<accession>K2F4B7</accession>
<dbReference type="AlphaFoldDB" id="K2F4B7"/>
<reference evidence="1" key="1">
    <citation type="journal article" date="2012" name="Science">
        <title>Fermentation, hydrogen, and sulfur metabolism in multiple uncultivated bacterial phyla.</title>
        <authorList>
            <person name="Wrighton K.C."/>
            <person name="Thomas B.C."/>
            <person name="Sharon I."/>
            <person name="Miller C.S."/>
            <person name="Castelle C.J."/>
            <person name="VerBerkmoes N.C."/>
            <person name="Wilkins M.J."/>
            <person name="Hettich R.L."/>
            <person name="Lipton M.S."/>
            <person name="Williams K.H."/>
            <person name="Long P.E."/>
            <person name="Banfield J.F."/>
        </authorList>
    </citation>
    <scope>NUCLEOTIDE SEQUENCE [LARGE SCALE GENOMIC DNA]</scope>
</reference>
<proteinExistence type="predicted"/>
<gene>
    <name evidence="1" type="ORF">ACD_4C00486G0016</name>
</gene>
<evidence type="ECO:0000313" key="1">
    <source>
        <dbReference type="EMBL" id="EKE25976.1"/>
    </source>
</evidence>
<comment type="caution">
    <text evidence="1">The sequence shown here is derived from an EMBL/GenBank/DDBJ whole genome shotgun (WGS) entry which is preliminary data.</text>
</comment>
<sequence length="208" mass="24781">MEKFIIKSEDLINGQEEKIGEILLREGVLTRDLLIKAIEIQKEKSKSWETCLLWNILIEDFWVDLALIELHFAKHILIPRISRKIISTIENEKYIKLTLEKIWADIKRRIFEELFIMNISYERNIKNSKLKVVISGANEKTEILKQQLWNNITWLMDIWFSYVDKNLLVEDIGFSYKIWGDLCINRSQRDIMTDLKSFILSILSTFKN</sequence>
<organism evidence="1">
    <name type="scientific">uncultured bacterium</name>
    <name type="common">gcode 4</name>
    <dbReference type="NCBI Taxonomy" id="1234023"/>
    <lineage>
        <taxon>Bacteria</taxon>
        <taxon>environmental samples</taxon>
    </lineage>
</organism>
<name>K2F4B7_9BACT</name>